<dbReference type="PANTHER" id="PTHR31080:SF15">
    <property type="entry name" value="INVERTASE"/>
    <property type="match status" value="1"/>
</dbReference>
<feature type="domain" description="Pectinesterase inhibitor" evidence="3">
    <location>
        <begin position="41"/>
        <end position="198"/>
    </location>
</feature>
<dbReference type="InterPro" id="IPR006501">
    <property type="entry name" value="Pectinesterase_inhib_dom"/>
</dbReference>
<evidence type="ECO:0000313" key="4">
    <source>
        <dbReference type="EMBL" id="CAI9092066.1"/>
    </source>
</evidence>
<gene>
    <name evidence="4" type="ORF">OLC1_LOCUS3830</name>
</gene>
<dbReference type="CDD" id="cd15798">
    <property type="entry name" value="PMEI-like_3"/>
    <property type="match status" value="1"/>
</dbReference>
<dbReference type="GO" id="GO:0004857">
    <property type="term" value="F:enzyme inhibitor activity"/>
    <property type="evidence" value="ECO:0007669"/>
    <property type="project" value="InterPro"/>
</dbReference>
<dbReference type="AlphaFoldDB" id="A0AAV1C8Y1"/>
<dbReference type="Gene3D" id="1.20.140.40">
    <property type="entry name" value="Invertase/pectin methylesterase inhibitor family protein"/>
    <property type="match status" value="1"/>
</dbReference>
<proteinExistence type="predicted"/>
<dbReference type="PANTHER" id="PTHR31080">
    <property type="entry name" value="PECTINESTERASE INHIBITOR-LIKE"/>
    <property type="match status" value="1"/>
</dbReference>
<organism evidence="4 5">
    <name type="scientific">Oldenlandia corymbosa var. corymbosa</name>
    <dbReference type="NCBI Taxonomy" id="529605"/>
    <lineage>
        <taxon>Eukaryota</taxon>
        <taxon>Viridiplantae</taxon>
        <taxon>Streptophyta</taxon>
        <taxon>Embryophyta</taxon>
        <taxon>Tracheophyta</taxon>
        <taxon>Spermatophyta</taxon>
        <taxon>Magnoliopsida</taxon>
        <taxon>eudicotyledons</taxon>
        <taxon>Gunneridae</taxon>
        <taxon>Pentapetalae</taxon>
        <taxon>asterids</taxon>
        <taxon>lamiids</taxon>
        <taxon>Gentianales</taxon>
        <taxon>Rubiaceae</taxon>
        <taxon>Rubioideae</taxon>
        <taxon>Spermacoceae</taxon>
        <taxon>Hedyotis-Oldenlandia complex</taxon>
        <taxon>Oldenlandia</taxon>
    </lineage>
</organism>
<dbReference type="NCBIfam" id="TIGR01614">
    <property type="entry name" value="PME_inhib"/>
    <property type="match status" value="1"/>
</dbReference>
<evidence type="ECO:0000313" key="5">
    <source>
        <dbReference type="Proteomes" id="UP001161247"/>
    </source>
</evidence>
<reference evidence="4" key="1">
    <citation type="submission" date="2023-03" db="EMBL/GenBank/DDBJ databases">
        <authorList>
            <person name="Julca I."/>
        </authorList>
    </citation>
    <scope>NUCLEOTIDE SEQUENCE</scope>
</reference>
<accession>A0AAV1C8Y1</accession>
<dbReference type="SUPFAM" id="SSF101148">
    <property type="entry name" value="Plant invertase/pectin methylesterase inhibitor"/>
    <property type="match status" value="1"/>
</dbReference>
<dbReference type="Proteomes" id="UP001161247">
    <property type="component" value="Chromosome 1"/>
</dbReference>
<name>A0AAV1C8Y1_OLDCO</name>
<sequence length="203" mass="22057">MEKYNSYTKISNIFTLFLTLLALISLAQATSSAVSPKASRTYKNFIKTKCKTATHSKLCIKTLNPYAPFIQTSDLKLCATAVTVAVEGAKNVSTIVTKLAKKKGLSPRDGAALHDCISDVRDSISVLKQTITAMQHLKGDAVDAKWADAKTWASGAISDAESCRDGFAEKKEVSKDVRKKINSSMGKLEQLMSNALCFIGHLY</sequence>
<dbReference type="EMBL" id="OX459118">
    <property type="protein sequence ID" value="CAI9092066.1"/>
    <property type="molecule type" value="Genomic_DNA"/>
</dbReference>
<keyword evidence="5" id="KW-1185">Reference proteome</keyword>
<dbReference type="Pfam" id="PF04043">
    <property type="entry name" value="PMEI"/>
    <property type="match status" value="1"/>
</dbReference>
<feature type="signal peptide" evidence="2">
    <location>
        <begin position="1"/>
        <end position="29"/>
    </location>
</feature>
<evidence type="ECO:0000259" key="3">
    <source>
        <dbReference type="SMART" id="SM00856"/>
    </source>
</evidence>
<evidence type="ECO:0000256" key="2">
    <source>
        <dbReference type="SAM" id="SignalP"/>
    </source>
</evidence>
<dbReference type="InterPro" id="IPR051955">
    <property type="entry name" value="PME_Inhibitor"/>
</dbReference>
<feature type="chain" id="PRO_5043684712" evidence="2">
    <location>
        <begin position="30"/>
        <end position="203"/>
    </location>
</feature>
<keyword evidence="1 2" id="KW-0732">Signal</keyword>
<dbReference type="SMART" id="SM00856">
    <property type="entry name" value="PMEI"/>
    <property type="match status" value="1"/>
</dbReference>
<protein>
    <submittedName>
        <fullName evidence="4">OLC1v1027213C1</fullName>
    </submittedName>
</protein>
<dbReference type="InterPro" id="IPR035513">
    <property type="entry name" value="Invertase/methylesterase_inhib"/>
</dbReference>
<evidence type="ECO:0000256" key="1">
    <source>
        <dbReference type="ARBA" id="ARBA00022729"/>
    </source>
</evidence>